<dbReference type="AlphaFoldDB" id="X1SM75"/>
<dbReference type="InterPro" id="IPR002822">
    <property type="entry name" value="Ni_insertion"/>
</dbReference>
<dbReference type="PANTHER" id="PTHR36566:SF1">
    <property type="entry name" value="PYRIDINIUM-3,5-BISTHIOCARBOXYLIC ACID MONONUCLEOTIDE NICKEL INSERTION PROTEIN"/>
    <property type="match status" value="1"/>
</dbReference>
<protein>
    <recommendedName>
        <fullName evidence="3">Nickel pincer cofactor biosynthesis protein LarC</fullName>
    </recommendedName>
</protein>
<dbReference type="PANTHER" id="PTHR36566">
    <property type="entry name" value="NICKEL INSERTION PROTEIN-RELATED"/>
    <property type="match status" value="1"/>
</dbReference>
<dbReference type="Gene3D" id="3.30.70.1380">
    <property type="entry name" value="Transcriptional regulatory protein pf0864 domain like"/>
    <property type="match status" value="1"/>
</dbReference>
<dbReference type="NCBIfam" id="TIGR00299">
    <property type="entry name" value="nickel pincer cofactor biosynthesis protein LarC"/>
    <property type="match status" value="1"/>
</dbReference>
<feature type="non-terminal residue" evidence="2">
    <location>
        <position position="364"/>
    </location>
</feature>
<accession>X1SM75</accession>
<evidence type="ECO:0000256" key="1">
    <source>
        <dbReference type="ARBA" id="ARBA00022596"/>
    </source>
</evidence>
<dbReference type="Pfam" id="PF01969">
    <property type="entry name" value="Ni_insertion"/>
    <property type="match status" value="1"/>
</dbReference>
<proteinExistence type="inferred from homology"/>
<evidence type="ECO:0008006" key="3">
    <source>
        <dbReference type="Google" id="ProtNLM"/>
    </source>
</evidence>
<evidence type="ECO:0000313" key="2">
    <source>
        <dbReference type="EMBL" id="GAI80256.1"/>
    </source>
</evidence>
<sequence length="364" mass="40365">MHYIYVDGSSGISGDMMLGALLDLGADVSVFKEKMSTLDLPVKISVKETKRSSLRALKVDVEVRRKEKLIRKWSDIETLIKKSIFSQAVKENSLNIFKTLFKAESKVHGHSFQECHLHEAGADDAIIDIVGTCFLIENLKISDIFSSPLNIGAGSVNTSHGILPVPPPAVAEILSSIPVYSAGIKEELTTPTGAAIILTMAKKFLSFPELCYKKIGCGAGGRDFPGFPNILRLFYGEVKNFSSEKKLFQIETNIDDANPQILAFFLEKAFKMGALDVFFTPIIMKKNRLATKITILTTSEKINTLVQAVFEETTSIGVRYFPVERRILERSIKKINVLGEELDVKVSLLKGKEVNIQPEFSVCR</sequence>
<keyword evidence="1" id="KW-0533">Nickel</keyword>
<gene>
    <name evidence="2" type="ORF">S12H4_16693</name>
</gene>
<dbReference type="EMBL" id="BARW01008093">
    <property type="protein sequence ID" value="GAI80256.1"/>
    <property type="molecule type" value="Genomic_DNA"/>
</dbReference>
<name>X1SM75_9ZZZZ</name>
<comment type="caution">
    <text evidence="2">The sequence shown here is derived from an EMBL/GenBank/DDBJ whole genome shotgun (WGS) entry which is preliminary data.</text>
</comment>
<reference evidence="2" key="1">
    <citation type="journal article" date="2014" name="Front. Microbiol.">
        <title>High frequency of phylogenetically diverse reductive dehalogenase-homologous genes in deep subseafloor sedimentary metagenomes.</title>
        <authorList>
            <person name="Kawai M."/>
            <person name="Futagami T."/>
            <person name="Toyoda A."/>
            <person name="Takaki Y."/>
            <person name="Nishi S."/>
            <person name="Hori S."/>
            <person name="Arai W."/>
            <person name="Tsubouchi T."/>
            <person name="Morono Y."/>
            <person name="Uchiyama I."/>
            <person name="Ito T."/>
            <person name="Fujiyama A."/>
            <person name="Inagaki F."/>
            <person name="Takami H."/>
        </authorList>
    </citation>
    <scope>NUCLEOTIDE SEQUENCE</scope>
    <source>
        <strain evidence="2">Expedition CK06-06</strain>
    </source>
</reference>
<organism evidence="2">
    <name type="scientific">marine sediment metagenome</name>
    <dbReference type="NCBI Taxonomy" id="412755"/>
    <lineage>
        <taxon>unclassified sequences</taxon>
        <taxon>metagenomes</taxon>
        <taxon>ecological metagenomes</taxon>
    </lineage>
</organism>
<dbReference type="HAMAP" id="MF_01074">
    <property type="entry name" value="LarC"/>
    <property type="match status" value="1"/>
</dbReference>